<evidence type="ECO:0000313" key="2">
    <source>
        <dbReference type="Proteomes" id="UP000029981"/>
    </source>
</evidence>
<dbReference type="EMBL" id="CM002923">
    <property type="protein sequence ID" value="KGN63093.1"/>
    <property type="molecule type" value="Genomic_DNA"/>
</dbReference>
<reference evidence="1 2" key="3">
    <citation type="journal article" date="2010" name="BMC Genomics">
        <title>Transcriptome sequencing and comparative analysis of cucumber flowers with different sex types.</title>
        <authorList>
            <person name="Guo S."/>
            <person name="Zheng Y."/>
            <person name="Joung J.G."/>
            <person name="Liu S."/>
            <person name="Zhang Z."/>
            <person name="Crasta O.R."/>
            <person name="Sobral B.W."/>
            <person name="Xu Y."/>
            <person name="Huang S."/>
            <person name="Fei Z."/>
        </authorList>
    </citation>
    <scope>NUCLEOTIDE SEQUENCE [LARGE SCALE GENOMIC DNA]</scope>
    <source>
        <strain evidence="2">cv. 9930</strain>
    </source>
</reference>
<proteinExistence type="predicted"/>
<dbReference type="AlphaFoldDB" id="A0A0A0LMR4"/>
<reference evidence="1 2" key="2">
    <citation type="journal article" date="2009" name="PLoS ONE">
        <title>An integrated genetic and cytogenetic map of the cucumber genome.</title>
        <authorList>
            <person name="Ren Y."/>
            <person name="Zhang Z."/>
            <person name="Liu J."/>
            <person name="Staub J.E."/>
            <person name="Han Y."/>
            <person name="Cheng Z."/>
            <person name="Li X."/>
            <person name="Lu J."/>
            <person name="Miao H."/>
            <person name="Kang H."/>
            <person name="Xie B."/>
            <person name="Gu X."/>
            <person name="Wang X."/>
            <person name="Du Y."/>
            <person name="Jin W."/>
            <person name="Huang S."/>
        </authorList>
    </citation>
    <scope>NUCLEOTIDE SEQUENCE [LARGE SCALE GENOMIC DNA]</scope>
    <source>
        <strain evidence="2">cv. 9930</strain>
    </source>
</reference>
<dbReference type="Gramene" id="KGN63093">
    <property type="protein sequence ID" value="KGN63093"/>
    <property type="gene ID" value="Csa_2G402015"/>
</dbReference>
<keyword evidence="2" id="KW-1185">Reference proteome</keyword>
<organism evidence="1 2">
    <name type="scientific">Cucumis sativus</name>
    <name type="common">Cucumber</name>
    <dbReference type="NCBI Taxonomy" id="3659"/>
    <lineage>
        <taxon>Eukaryota</taxon>
        <taxon>Viridiplantae</taxon>
        <taxon>Streptophyta</taxon>
        <taxon>Embryophyta</taxon>
        <taxon>Tracheophyta</taxon>
        <taxon>Spermatophyta</taxon>
        <taxon>Magnoliopsida</taxon>
        <taxon>eudicotyledons</taxon>
        <taxon>Gunneridae</taxon>
        <taxon>Pentapetalae</taxon>
        <taxon>rosids</taxon>
        <taxon>fabids</taxon>
        <taxon>Cucurbitales</taxon>
        <taxon>Cucurbitaceae</taxon>
        <taxon>Benincaseae</taxon>
        <taxon>Cucumis</taxon>
    </lineage>
</organism>
<gene>
    <name evidence="1" type="ORF">Csa_2G402015</name>
</gene>
<reference evidence="1 2" key="1">
    <citation type="journal article" date="2009" name="Nat. Genet.">
        <title>The genome of the cucumber, Cucumis sativus L.</title>
        <authorList>
            <person name="Huang S."/>
            <person name="Li R."/>
            <person name="Zhang Z."/>
            <person name="Li L."/>
            <person name="Gu X."/>
            <person name="Fan W."/>
            <person name="Lucas W.J."/>
            <person name="Wang X."/>
            <person name="Xie B."/>
            <person name="Ni P."/>
            <person name="Ren Y."/>
            <person name="Zhu H."/>
            <person name="Li J."/>
            <person name="Lin K."/>
            <person name="Jin W."/>
            <person name="Fei Z."/>
            <person name="Li G."/>
            <person name="Staub J."/>
            <person name="Kilian A."/>
            <person name="van der Vossen E.A."/>
            <person name="Wu Y."/>
            <person name="Guo J."/>
            <person name="He J."/>
            <person name="Jia Z."/>
            <person name="Ren Y."/>
            <person name="Tian G."/>
            <person name="Lu Y."/>
            <person name="Ruan J."/>
            <person name="Qian W."/>
            <person name="Wang M."/>
            <person name="Huang Q."/>
            <person name="Li B."/>
            <person name="Xuan Z."/>
            <person name="Cao J."/>
            <person name="Asan"/>
            <person name="Wu Z."/>
            <person name="Zhang J."/>
            <person name="Cai Q."/>
            <person name="Bai Y."/>
            <person name="Zhao B."/>
            <person name="Han Y."/>
            <person name="Li Y."/>
            <person name="Li X."/>
            <person name="Wang S."/>
            <person name="Shi Q."/>
            <person name="Liu S."/>
            <person name="Cho W.K."/>
            <person name="Kim J.Y."/>
            <person name="Xu Y."/>
            <person name="Heller-Uszynska K."/>
            <person name="Miao H."/>
            <person name="Cheng Z."/>
            <person name="Zhang S."/>
            <person name="Wu J."/>
            <person name="Yang Y."/>
            <person name="Kang H."/>
            <person name="Li M."/>
            <person name="Liang H."/>
            <person name="Ren X."/>
            <person name="Shi Z."/>
            <person name="Wen M."/>
            <person name="Jian M."/>
            <person name="Yang H."/>
            <person name="Zhang G."/>
            <person name="Yang Z."/>
            <person name="Chen R."/>
            <person name="Liu S."/>
            <person name="Li J."/>
            <person name="Ma L."/>
            <person name="Liu H."/>
            <person name="Zhou Y."/>
            <person name="Zhao J."/>
            <person name="Fang X."/>
            <person name="Li G."/>
            <person name="Fang L."/>
            <person name="Li Y."/>
            <person name="Liu D."/>
            <person name="Zheng H."/>
            <person name="Zhang Y."/>
            <person name="Qin N."/>
            <person name="Li Z."/>
            <person name="Yang G."/>
            <person name="Yang S."/>
            <person name="Bolund L."/>
            <person name="Kristiansen K."/>
            <person name="Zheng H."/>
            <person name="Li S."/>
            <person name="Zhang X."/>
            <person name="Yang H."/>
            <person name="Wang J."/>
            <person name="Sun R."/>
            <person name="Zhang B."/>
            <person name="Jiang S."/>
            <person name="Wang J."/>
            <person name="Du Y."/>
            <person name="Li S."/>
        </authorList>
    </citation>
    <scope>NUCLEOTIDE SEQUENCE [LARGE SCALE GENOMIC DNA]</scope>
    <source>
        <strain evidence="2">cv. 9930</strain>
    </source>
</reference>
<name>A0A0A0LMR4_CUCSA</name>
<evidence type="ECO:0000313" key="1">
    <source>
        <dbReference type="EMBL" id="KGN63093.1"/>
    </source>
</evidence>
<sequence>MSVNHFTSLDSATGRFQNSLAMLESGTPLALNTSILGAINSENVCKTRVLCVVQNNETIQSVDPKKFIRKSKHGTIFLSRLLRRICGSLQIKSTRKLPDMPFLERNSNLGLSVLSGSARRSLGCLQKMLAVWEGVNP</sequence>
<accession>A0A0A0LMR4</accession>
<protein>
    <submittedName>
        <fullName evidence="1">Uncharacterized protein</fullName>
    </submittedName>
</protein>
<reference evidence="1 2" key="4">
    <citation type="journal article" date="2011" name="BMC Genomics">
        <title>RNA-Seq improves annotation of protein-coding genes in the cucumber genome.</title>
        <authorList>
            <person name="Li Z."/>
            <person name="Zhang Z."/>
            <person name="Yan P."/>
            <person name="Huang S."/>
            <person name="Fei Z."/>
            <person name="Lin K."/>
        </authorList>
    </citation>
    <scope>NUCLEOTIDE SEQUENCE [LARGE SCALE GENOMIC DNA]</scope>
    <source>
        <strain evidence="2">cv. 9930</strain>
    </source>
</reference>
<dbReference type="Proteomes" id="UP000029981">
    <property type="component" value="Chromosome 2"/>
</dbReference>